<proteinExistence type="predicted"/>
<evidence type="ECO:0000313" key="1">
    <source>
        <dbReference type="EMBL" id="OEU06947.1"/>
    </source>
</evidence>
<evidence type="ECO:0000313" key="2">
    <source>
        <dbReference type="Proteomes" id="UP000095751"/>
    </source>
</evidence>
<dbReference type="EMBL" id="KV784394">
    <property type="protein sequence ID" value="OEU06947.1"/>
    <property type="molecule type" value="Genomic_DNA"/>
</dbReference>
<dbReference type="KEGG" id="fcy:FRACYDRAFT_252578"/>
<sequence length="131" mass="14709">MKESGDFEYITCADVTYHYSLTGKITRMRGPESFAAAGINKGVEGRVDSNFRTNRWLGILKASDLVVTQIGPKIFSVRDKSHRIIQTKCKLLEITVKNYEEIDNSWDGSKLCELLEHLMKVGGDDPDAIPD</sequence>
<dbReference type="AlphaFoldDB" id="A0A1E7EM77"/>
<keyword evidence="2" id="KW-1185">Reference proteome</keyword>
<name>A0A1E7EM77_9STRA</name>
<protein>
    <submittedName>
        <fullName evidence="1">Uncharacterized protein</fullName>
    </submittedName>
</protein>
<reference evidence="1 2" key="1">
    <citation type="submission" date="2016-09" db="EMBL/GenBank/DDBJ databases">
        <title>Extensive genetic diversity and differential bi-allelic expression allows diatom success in the polar Southern Ocean.</title>
        <authorList>
            <consortium name="DOE Joint Genome Institute"/>
            <person name="Mock T."/>
            <person name="Otillar R.P."/>
            <person name="Strauss J."/>
            <person name="Dupont C."/>
            <person name="Frickenhaus S."/>
            <person name="Maumus F."/>
            <person name="Mcmullan M."/>
            <person name="Sanges R."/>
            <person name="Schmutz J."/>
            <person name="Toseland A."/>
            <person name="Valas R."/>
            <person name="Veluchamy A."/>
            <person name="Ward B.J."/>
            <person name="Allen A."/>
            <person name="Barry K."/>
            <person name="Falciatore A."/>
            <person name="Ferrante M."/>
            <person name="Fortunato A.E."/>
            <person name="Gloeckner G."/>
            <person name="Gruber A."/>
            <person name="Hipkin R."/>
            <person name="Janech M."/>
            <person name="Kroth P."/>
            <person name="Leese F."/>
            <person name="Lindquist E."/>
            <person name="Lyon B.R."/>
            <person name="Martin J."/>
            <person name="Mayer C."/>
            <person name="Parker M."/>
            <person name="Quesneville H."/>
            <person name="Raymond J."/>
            <person name="Uhlig C."/>
            <person name="Valentin K.U."/>
            <person name="Worden A.Z."/>
            <person name="Armbrust E.V."/>
            <person name="Bowler C."/>
            <person name="Green B."/>
            <person name="Moulton V."/>
            <person name="Van Oosterhout C."/>
            <person name="Grigoriev I."/>
        </authorList>
    </citation>
    <scope>NUCLEOTIDE SEQUENCE [LARGE SCALE GENOMIC DNA]</scope>
    <source>
        <strain evidence="1 2">CCMP1102</strain>
    </source>
</reference>
<organism evidence="1 2">
    <name type="scientific">Fragilariopsis cylindrus CCMP1102</name>
    <dbReference type="NCBI Taxonomy" id="635003"/>
    <lineage>
        <taxon>Eukaryota</taxon>
        <taxon>Sar</taxon>
        <taxon>Stramenopiles</taxon>
        <taxon>Ochrophyta</taxon>
        <taxon>Bacillariophyta</taxon>
        <taxon>Bacillariophyceae</taxon>
        <taxon>Bacillariophycidae</taxon>
        <taxon>Bacillariales</taxon>
        <taxon>Bacillariaceae</taxon>
        <taxon>Fragilariopsis</taxon>
    </lineage>
</organism>
<dbReference type="InParanoid" id="A0A1E7EM77"/>
<dbReference type="Proteomes" id="UP000095751">
    <property type="component" value="Unassembled WGS sequence"/>
</dbReference>
<accession>A0A1E7EM77</accession>
<gene>
    <name evidence="1" type="ORF">FRACYDRAFT_252578</name>
</gene>